<evidence type="ECO:0000313" key="5">
    <source>
        <dbReference type="Proteomes" id="UP000032233"/>
    </source>
</evidence>
<sequence>MVDDEQALLEITARLLKTQGYQIITAGSGDEALALYKKQEATIDLVVMDLNMPGMGGDKCLQEILKISPEAKVIITSGYLRDLDSKDISAAGAAGYIEKPYKSSILLRTIREVLDGKKNKV</sequence>
<evidence type="ECO:0000256" key="2">
    <source>
        <dbReference type="PROSITE-ProRule" id="PRU00169"/>
    </source>
</evidence>
<dbReference type="Gene3D" id="3.40.50.2300">
    <property type="match status" value="1"/>
</dbReference>
<dbReference type="GO" id="GO:0000160">
    <property type="term" value="P:phosphorelay signal transduction system"/>
    <property type="evidence" value="ECO:0007669"/>
    <property type="project" value="InterPro"/>
</dbReference>
<protein>
    <recommendedName>
        <fullName evidence="3">Response regulatory domain-containing protein</fullName>
    </recommendedName>
</protein>
<dbReference type="Proteomes" id="UP000032233">
    <property type="component" value="Unassembled WGS sequence"/>
</dbReference>
<dbReference type="PANTHER" id="PTHR44591">
    <property type="entry name" value="STRESS RESPONSE REGULATOR PROTEIN 1"/>
    <property type="match status" value="1"/>
</dbReference>
<dbReference type="PANTHER" id="PTHR44591:SF3">
    <property type="entry name" value="RESPONSE REGULATORY DOMAIN-CONTAINING PROTEIN"/>
    <property type="match status" value="1"/>
</dbReference>
<dbReference type="STRING" id="1429043.X474_23645"/>
<accession>A0A0D2G9L3</accession>
<dbReference type="InterPro" id="IPR011006">
    <property type="entry name" value="CheY-like_superfamily"/>
</dbReference>
<proteinExistence type="predicted"/>
<dbReference type="EMBL" id="AZAC01000056">
    <property type="protein sequence ID" value="KIX11512.1"/>
    <property type="molecule type" value="Genomic_DNA"/>
</dbReference>
<dbReference type="RefSeq" id="WP_052515483.1">
    <property type="nucleotide sequence ID" value="NZ_AZAC01000056.1"/>
</dbReference>
<organism evidence="4 5">
    <name type="scientific">Dethiosulfatarculus sandiegensis</name>
    <dbReference type="NCBI Taxonomy" id="1429043"/>
    <lineage>
        <taxon>Bacteria</taxon>
        <taxon>Pseudomonadati</taxon>
        <taxon>Thermodesulfobacteriota</taxon>
        <taxon>Desulfarculia</taxon>
        <taxon>Desulfarculales</taxon>
        <taxon>Desulfarculaceae</taxon>
        <taxon>Dethiosulfatarculus</taxon>
    </lineage>
</organism>
<gene>
    <name evidence="4" type="ORF">X474_23645</name>
</gene>
<evidence type="ECO:0000259" key="3">
    <source>
        <dbReference type="PROSITE" id="PS50110"/>
    </source>
</evidence>
<reference evidence="4 5" key="1">
    <citation type="submission" date="2013-11" db="EMBL/GenBank/DDBJ databases">
        <title>Metagenomic analysis of a methanogenic consortium involved in long chain n-alkane degradation.</title>
        <authorList>
            <person name="Davidova I.A."/>
            <person name="Callaghan A.V."/>
            <person name="Wawrik B."/>
            <person name="Pruitt S."/>
            <person name="Marks C."/>
            <person name="Duncan K.E."/>
            <person name="Suflita J.M."/>
        </authorList>
    </citation>
    <scope>NUCLEOTIDE SEQUENCE [LARGE SCALE GENOMIC DNA]</scope>
    <source>
        <strain evidence="4 5">SPR</strain>
    </source>
</reference>
<evidence type="ECO:0000256" key="1">
    <source>
        <dbReference type="ARBA" id="ARBA00022553"/>
    </source>
</evidence>
<feature type="domain" description="Response regulatory" evidence="3">
    <location>
        <begin position="1"/>
        <end position="114"/>
    </location>
</feature>
<feature type="modified residue" description="4-aspartylphosphate" evidence="2">
    <location>
        <position position="49"/>
    </location>
</feature>
<dbReference type="PROSITE" id="PS50110">
    <property type="entry name" value="RESPONSE_REGULATORY"/>
    <property type="match status" value="1"/>
</dbReference>
<name>A0A0D2G9L3_9BACT</name>
<comment type="caution">
    <text evidence="4">The sequence shown here is derived from an EMBL/GenBank/DDBJ whole genome shotgun (WGS) entry which is preliminary data.</text>
</comment>
<evidence type="ECO:0000313" key="4">
    <source>
        <dbReference type="EMBL" id="KIX11512.1"/>
    </source>
</evidence>
<dbReference type="SMART" id="SM00448">
    <property type="entry name" value="REC"/>
    <property type="match status" value="1"/>
</dbReference>
<dbReference type="Pfam" id="PF00072">
    <property type="entry name" value="Response_reg"/>
    <property type="match status" value="1"/>
</dbReference>
<dbReference type="InParanoid" id="A0A0D2G9L3"/>
<dbReference type="InterPro" id="IPR050595">
    <property type="entry name" value="Bact_response_regulator"/>
</dbReference>
<dbReference type="SUPFAM" id="SSF52172">
    <property type="entry name" value="CheY-like"/>
    <property type="match status" value="1"/>
</dbReference>
<dbReference type="AlphaFoldDB" id="A0A0D2G9L3"/>
<dbReference type="InterPro" id="IPR001789">
    <property type="entry name" value="Sig_transdc_resp-reg_receiver"/>
</dbReference>
<keyword evidence="5" id="KW-1185">Reference proteome</keyword>
<keyword evidence="1 2" id="KW-0597">Phosphoprotein</keyword>